<feature type="coiled-coil region" evidence="9">
    <location>
        <begin position="113"/>
        <end position="140"/>
    </location>
</feature>
<keyword evidence="9" id="KW-0175">Coiled coil</keyword>
<gene>
    <name evidence="12" type="ORF">PaecuDRAFT_2368</name>
</gene>
<keyword evidence="7" id="KW-0804">Transcription</keyword>
<dbReference type="PROSITE" id="PS50110">
    <property type="entry name" value="RESPONSE_REGULATORY"/>
    <property type="match status" value="1"/>
</dbReference>
<evidence type="ECO:0000313" key="12">
    <source>
        <dbReference type="EMBL" id="EFM11115.1"/>
    </source>
</evidence>
<dbReference type="SUPFAM" id="SSF46689">
    <property type="entry name" value="Homeodomain-like"/>
    <property type="match status" value="2"/>
</dbReference>
<dbReference type="eggNOG" id="COG2207">
    <property type="taxonomic scope" value="Bacteria"/>
</dbReference>
<dbReference type="Proteomes" id="UP000005387">
    <property type="component" value="Unassembled WGS sequence"/>
</dbReference>
<dbReference type="GO" id="GO:0043565">
    <property type="term" value="F:sequence-specific DNA binding"/>
    <property type="evidence" value="ECO:0007669"/>
    <property type="project" value="InterPro"/>
</dbReference>
<evidence type="ECO:0000256" key="6">
    <source>
        <dbReference type="ARBA" id="ARBA00023125"/>
    </source>
</evidence>
<keyword evidence="4" id="KW-0902">Two-component regulatory system</keyword>
<keyword evidence="5" id="KW-0805">Transcription regulation</keyword>
<dbReference type="CDD" id="cd17536">
    <property type="entry name" value="REC_YesN-like"/>
    <property type="match status" value="1"/>
</dbReference>
<keyword evidence="3 8" id="KW-0597">Phosphoprotein</keyword>
<dbReference type="GO" id="GO:0003700">
    <property type="term" value="F:DNA-binding transcription factor activity"/>
    <property type="evidence" value="ECO:0007669"/>
    <property type="project" value="InterPro"/>
</dbReference>
<dbReference type="Gene3D" id="3.40.50.2300">
    <property type="match status" value="1"/>
</dbReference>
<dbReference type="InterPro" id="IPR020449">
    <property type="entry name" value="Tscrpt_reg_AraC-type_HTH"/>
</dbReference>
<evidence type="ECO:0000256" key="7">
    <source>
        <dbReference type="ARBA" id="ARBA00023163"/>
    </source>
</evidence>
<evidence type="ECO:0000256" key="5">
    <source>
        <dbReference type="ARBA" id="ARBA00023015"/>
    </source>
</evidence>
<dbReference type="STRING" id="717606.PaecuDRAFT_2368"/>
<proteinExistence type="predicted"/>
<evidence type="ECO:0000256" key="9">
    <source>
        <dbReference type="SAM" id="Coils"/>
    </source>
</evidence>
<dbReference type="Gene3D" id="1.10.10.60">
    <property type="entry name" value="Homeodomain-like"/>
    <property type="match status" value="2"/>
</dbReference>
<organism evidence="12 13">
    <name type="scientific">Paenibacillus curdlanolyticus YK9</name>
    <dbReference type="NCBI Taxonomy" id="717606"/>
    <lineage>
        <taxon>Bacteria</taxon>
        <taxon>Bacillati</taxon>
        <taxon>Bacillota</taxon>
        <taxon>Bacilli</taxon>
        <taxon>Bacillales</taxon>
        <taxon>Paenibacillaceae</taxon>
        <taxon>Paenibacillus</taxon>
    </lineage>
</organism>
<keyword evidence="2" id="KW-0963">Cytoplasm</keyword>
<keyword evidence="13" id="KW-1185">Reference proteome</keyword>
<dbReference type="PANTHER" id="PTHR42713">
    <property type="entry name" value="HISTIDINE KINASE-RELATED"/>
    <property type="match status" value="1"/>
</dbReference>
<dbReference type="InterPro" id="IPR051552">
    <property type="entry name" value="HptR"/>
</dbReference>
<dbReference type="GO" id="GO:0000160">
    <property type="term" value="P:phosphorelay signal transduction system"/>
    <property type="evidence" value="ECO:0007669"/>
    <property type="project" value="UniProtKB-KW"/>
</dbReference>
<dbReference type="InterPro" id="IPR018062">
    <property type="entry name" value="HTH_AraC-typ_CS"/>
</dbReference>
<evidence type="ECO:0000259" key="11">
    <source>
        <dbReference type="PROSITE" id="PS50110"/>
    </source>
</evidence>
<protein>
    <submittedName>
        <fullName evidence="12">Two component transcriptional regulator, AraC family</fullName>
    </submittedName>
</protein>
<sequence>MQQLLIVDDEQHWVDSLAETIDWRSVGIGGVFKACSGFEALDMLQEHAIDIVITDIRMPEMDGLALIERIQVEWPNIKCIILTGHADFDYAKTALQHKVSNYLLKPAEDEELLAAVSRLVQELQQEIEQFTSNSNALRTLQQNLALIKSNLLQELISVKAYPLDKWAEKKTLLGLPFHVDEPYALLLLRIEDEHAPSPSDSLIQYAVCNIAEEVFSRYFHIWHSTDQYGYLVFLIQCNHADSDSSNHNYQLEHSAARLQHNVKVFLHRQVSILFSQWHPFPYGISQTYENVVSAFRQKVGDDREFFMQVPDQVAKNDMQAITSLYEPPTLAHLLDLGRWGDVEDKLTLIFKELSQPKYESQEHLLEAFFHFSSVFIFFAHKNNRNLSTLIGGEFYQLEGQTIRSIRQLEIWAHQIIRLLQNDFIKDMKLTRLETVVKVQQYLEHNLEGDVSLQTIADHVFLHPSHLSKIYKLETGEGLSQYLFRLRMEKAAFILNQHHLKIYEVGEKVGLPNTPYFIKLFKKHFGVTPQDYRDRQGP</sequence>
<evidence type="ECO:0000256" key="3">
    <source>
        <dbReference type="ARBA" id="ARBA00022553"/>
    </source>
</evidence>
<dbReference type="Pfam" id="PF12833">
    <property type="entry name" value="HTH_18"/>
    <property type="match status" value="1"/>
</dbReference>
<evidence type="ECO:0000256" key="4">
    <source>
        <dbReference type="ARBA" id="ARBA00023012"/>
    </source>
</evidence>
<dbReference type="EMBL" id="AEDD01000005">
    <property type="protein sequence ID" value="EFM11115.1"/>
    <property type="molecule type" value="Genomic_DNA"/>
</dbReference>
<dbReference type="Pfam" id="PF00072">
    <property type="entry name" value="Response_reg"/>
    <property type="match status" value="1"/>
</dbReference>
<dbReference type="PANTHER" id="PTHR42713:SF3">
    <property type="entry name" value="TRANSCRIPTIONAL REGULATORY PROTEIN HPTR"/>
    <property type="match status" value="1"/>
</dbReference>
<dbReference type="InterPro" id="IPR009057">
    <property type="entry name" value="Homeodomain-like_sf"/>
</dbReference>
<dbReference type="SUPFAM" id="SSF52172">
    <property type="entry name" value="CheY-like"/>
    <property type="match status" value="1"/>
</dbReference>
<dbReference type="PROSITE" id="PS01124">
    <property type="entry name" value="HTH_ARAC_FAMILY_2"/>
    <property type="match status" value="1"/>
</dbReference>
<evidence type="ECO:0000256" key="2">
    <source>
        <dbReference type="ARBA" id="ARBA00022490"/>
    </source>
</evidence>
<keyword evidence="6" id="KW-0238">DNA-binding</keyword>
<dbReference type="AlphaFoldDB" id="E0I9N1"/>
<evidence type="ECO:0000313" key="13">
    <source>
        <dbReference type="Proteomes" id="UP000005387"/>
    </source>
</evidence>
<feature type="modified residue" description="4-aspartylphosphate" evidence="8">
    <location>
        <position position="55"/>
    </location>
</feature>
<dbReference type="PRINTS" id="PR00032">
    <property type="entry name" value="HTHARAC"/>
</dbReference>
<dbReference type="OrthoDB" id="9794370at2"/>
<reference evidence="12 13" key="1">
    <citation type="submission" date="2010-07" db="EMBL/GenBank/DDBJ databases">
        <title>The draft genome of Paenibacillus curdlanolyticus YK9.</title>
        <authorList>
            <consortium name="US DOE Joint Genome Institute (JGI-PGF)"/>
            <person name="Lucas S."/>
            <person name="Copeland A."/>
            <person name="Lapidus A."/>
            <person name="Cheng J.-F."/>
            <person name="Bruce D."/>
            <person name="Goodwin L."/>
            <person name="Pitluck S."/>
            <person name="Land M.L."/>
            <person name="Hauser L."/>
            <person name="Chang Y.-J."/>
            <person name="Jeffries C."/>
            <person name="Anderson I.J."/>
            <person name="Johnson E."/>
            <person name="Loganathan U."/>
            <person name="Mulhopadhyay B."/>
            <person name="Kyrpides N."/>
            <person name="Woyke T.J."/>
        </authorList>
    </citation>
    <scope>NUCLEOTIDE SEQUENCE [LARGE SCALE GENOMIC DNA]</scope>
    <source>
        <strain evidence="12 13">YK9</strain>
    </source>
</reference>
<feature type="domain" description="HTH araC/xylS-type" evidence="10">
    <location>
        <begin position="436"/>
        <end position="534"/>
    </location>
</feature>
<dbReference type="InterPro" id="IPR011006">
    <property type="entry name" value="CheY-like_superfamily"/>
</dbReference>
<dbReference type="eggNOG" id="COG4753">
    <property type="taxonomic scope" value="Bacteria"/>
</dbReference>
<name>E0I9N1_9BACL</name>
<dbReference type="PROSITE" id="PS00041">
    <property type="entry name" value="HTH_ARAC_FAMILY_1"/>
    <property type="match status" value="1"/>
</dbReference>
<dbReference type="RefSeq" id="WP_006038362.1">
    <property type="nucleotide sequence ID" value="NZ_AEDD01000005.1"/>
</dbReference>
<dbReference type="SMART" id="SM00448">
    <property type="entry name" value="REC"/>
    <property type="match status" value="1"/>
</dbReference>
<comment type="subcellular location">
    <subcellularLocation>
        <location evidence="1">Cytoplasm</location>
    </subcellularLocation>
</comment>
<evidence type="ECO:0000256" key="1">
    <source>
        <dbReference type="ARBA" id="ARBA00004496"/>
    </source>
</evidence>
<evidence type="ECO:0000259" key="10">
    <source>
        <dbReference type="PROSITE" id="PS01124"/>
    </source>
</evidence>
<dbReference type="InterPro" id="IPR001789">
    <property type="entry name" value="Sig_transdc_resp-reg_receiver"/>
</dbReference>
<feature type="domain" description="Response regulatory" evidence="11">
    <location>
        <begin position="3"/>
        <end position="120"/>
    </location>
</feature>
<dbReference type="InterPro" id="IPR018060">
    <property type="entry name" value="HTH_AraC"/>
</dbReference>
<evidence type="ECO:0000256" key="8">
    <source>
        <dbReference type="PROSITE-ProRule" id="PRU00169"/>
    </source>
</evidence>
<dbReference type="GO" id="GO:0005737">
    <property type="term" value="C:cytoplasm"/>
    <property type="evidence" value="ECO:0007669"/>
    <property type="project" value="UniProtKB-SubCell"/>
</dbReference>
<dbReference type="SMART" id="SM00342">
    <property type="entry name" value="HTH_ARAC"/>
    <property type="match status" value="1"/>
</dbReference>
<accession>E0I9N1</accession>